<dbReference type="Pfam" id="PF04355">
    <property type="entry name" value="BamE"/>
    <property type="match status" value="1"/>
</dbReference>
<proteinExistence type="predicted"/>
<dbReference type="InterPro" id="IPR007450">
    <property type="entry name" value="BamE_dom"/>
</dbReference>
<evidence type="ECO:0000259" key="3">
    <source>
        <dbReference type="Pfam" id="PF04355"/>
    </source>
</evidence>
<keyword evidence="1" id="KW-0732">Signal</keyword>
<reference evidence="5" key="1">
    <citation type="submission" date="2016-10" db="EMBL/GenBank/DDBJ databases">
        <authorList>
            <person name="de Groot N.N."/>
        </authorList>
    </citation>
    <scope>NUCLEOTIDE SEQUENCE [LARGE SCALE GENOMIC DNA]</scope>
    <source>
        <strain evidence="5">BS3782</strain>
    </source>
</reference>
<organism evidence="5 6">
    <name type="scientific">Pseudomonas lini</name>
    <dbReference type="NCBI Taxonomy" id="163011"/>
    <lineage>
        <taxon>Bacteria</taxon>
        <taxon>Pseudomonadati</taxon>
        <taxon>Pseudomonadota</taxon>
        <taxon>Gammaproteobacteria</taxon>
        <taxon>Pseudomonadales</taxon>
        <taxon>Pseudomonadaceae</taxon>
        <taxon>Pseudomonas</taxon>
    </lineage>
</organism>
<evidence type="ECO:0000256" key="1">
    <source>
        <dbReference type="ARBA" id="ARBA00022729"/>
    </source>
</evidence>
<sequence>MNKPLCALIAVLAAPGGCSTESHVYRDQPLVAKVETGMSKDQVQQIGGQPLSITQRTVEPGTCFDYKLTQAGHQQPYNVSFDSQGKVDHKSFMTCAQWSRAQQKAREYYSPSTGGMGGSGY</sequence>
<dbReference type="Proteomes" id="UP000434925">
    <property type="component" value="Unassembled WGS sequence"/>
</dbReference>
<keyword evidence="2" id="KW-0472">Membrane</keyword>
<keyword evidence="4" id="KW-0449">Lipoprotein</keyword>
<dbReference type="InterPro" id="IPR037873">
    <property type="entry name" value="BamE-like"/>
</dbReference>
<dbReference type="Gene3D" id="3.30.1450.10">
    <property type="match status" value="1"/>
</dbReference>
<evidence type="ECO:0000313" key="5">
    <source>
        <dbReference type="EMBL" id="SDT17805.1"/>
    </source>
</evidence>
<name>A0A0J6H4K5_9PSED</name>
<reference evidence="4 7" key="3">
    <citation type="submission" date="2019-09" db="EMBL/GenBank/DDBJ databases">
        <title>Draft genome sequences of 48 bacterial type strains from the CCUG.</title>
        <authorList>
            <person name="Tunovic T."/>
            <person name="Pineiro-Iglesias B."/>
            <person name="Unosson C."/>
            <person name="Inganas E."/>
            <person name="Ohlen M."/>
            <person name="Cardew S."/>
            <person name="Jensie-Markopoulos S."/>
            <person name="Salva-Serra F."/>
            <person name="Jaen-Luchoro D."/>
            <person name="Karlsson R."/>
            <person name="Svensson-Stadler L."/>
            <person name="Chun J."/>
            <person name="Moore E."/>
        </authorList>
    </citation>
    <scope>NUCLEOTIDE SEQUENCE [LARGE SCALE GENOMIC DNA]</scope>
    <source>
        <strain evidence="4 7">CCUG 51522</strain>
    </source>
</reference>
<dbReference type="NCBIfam" id="NF008423">
    <property type="entry name" value="PRK11251.1"/>
    <property type="match status" value="1"/>
</dbReference>
<accession>A0A0J6H4K5</accession>
<dbReference type="GO" id="GO:0019867">
    <property type="term" value="C:outer membrane"/>
    <property type="evidence" value="ECO:0007669"/>
    <property type="project" value="InterPro"/>
</dbReference>
<dbReference type="PATRIC" id="fig|163011.3.peg.22"/>
<dbReference type="AlphaFoldDB" id="A0A0J6H4K5"/>
<gene>
    <name evidence="4" type="primary">osmE</name>
    <name evidence="4" type="ORF">F7R14_25350</name>
    <name evidence="5" type="ORF">SAMN04490191_3406</name>
</gene>
<dbReference type="EMBL" id="VZPO01000011">
    <property type="protein sequence ID" value="KAB0500643.1"/>
    <property type="molecule type" value="Genomic_DNA"/>
</dbReference>
<feature type="domain" description="Outer membrane protein assembly factor BamE" evidence="3">
    <location>
        <begin position="25"/>
        <end position="89"/>
    </location>
</feature>
<evidence type="ECO:0000313" key="6">
    <source>
        <dbReference type="Proteomes" id="UP000182814"/>
    </source>
</evidence>
<protein>
    <submittedName>
        <fullName evidence="5">Beta-barrel assembly machine subunit BamE</fullName>
    </submittedName>
    <submittedName>
        <fullName evidence="4">Osmotically-inducible lipoprotein OsmE</fullName>
    </submittedName>
</protein>
<evidence type="ECO:0000313" key="4">
    <source>
        <dbReference type="EMBL" id="KAB0500643.1"/>
    </source>
</evidence>
<dbReference type="EMBL" id="LT629746">
    <property type="protein sequence ID" value="SDT17805.1"/>
    <property type="molecule type" value="Genomic_DNA"/>
</dbReference>
<dbReference type="RefSeq" id="WP_038982784.1">
    <property type="nucleotide sequence ID" value="NZ_JABTYG010000008.1"/>
</dbReference>
<evidence type="ECO:0000256" key="2">
    <source>
        <dbReference type="ARBA" id="ARBA00023136"/>
    </source>
</evidence>
<keyword evidence="6" id="KW-1185">Reference proteome</keyword>
<evidence type="ECO:0000313" key="7">
    <source>
        <dbReference type="Proteomes" id="UP000434925"/>
    </source>
</evidence>
<dbReference type="Proteomes" id="UP000182814">
    <property type="component" value="Chromosome I"/>
</dbReference>
<reference evidence="6" key="2">
    <citation type="submission" date="2016-10" db="EMBL/GenBank/DDBJ databases">
        <authorList>
            <person name="Varghese N."/>
            <person name="Submissions S."/>
        </authorList>
    </citation>
    <scope>NUCLEOTIDE SEQUENCE [LARGE SCALE GENOMIC DNA]</scope>
    <source>
        <strain evidence="6">BS3782</strain>
    </source>
</reference>